<name>A0ABT7YVF0_9ACTN</name>
<dbReference type="InterPro" id="IPR003159">
    <property type="entry name" value="Lyase_8_central_dom"/>
</dbReference>
<dbReference type="InterPro" id="IPR012970">
    <property type="entry name" value="Lyase_8_alpha_N"/>
</dbReference>
<protein>
    <submittedName>
        <fullName evidence="8">Polysaccharide lyase 8 family protein</fullName>
    </submittedName>
</protein>
<comment type="caution">
    <text evidence="8">The sequence shown here is derived from an EMBL/GenBank/DDBJ whole genome shotgun (WGS) entry which is preliminary data.</text>
</comment>
<dbReference type="InterPro" id="IPR004103">
    <property type="entry name" value="Lyase_8_C"/>
</dbReference>
<evidence type="ECO:0000313" key="9">
    <source>
        <dbReference type="Proteomes" id="UP001171902"/>
    </source>
</evidence>
<gene>
    <name evidence="8" type="ORF">QWI33_22965</name>
</gene>
<dbReference type="InterPro" id="IPR038970">
    <property type="entry name" value="Lyase_8"/>
</dbReference>
<feature type="domain" description="Polysaccharide lyase family 8 C-terminal" evidence="6">
    <location>
        <begin position="705"/>
        <end position="768"/>
    </location>
</feature>
<dbReference type="CDD" id="cd01083">
    <property type="entry name" value="GAG_Lyase"/>
    <property type="match status" value="1"/>
</dbReference>
<dbReference type="GO" id="GO:0016829">
    <property type="term" value="F:lyase activity"/>
    <property type="evidence" value="ECO:0007669"/>
    <property type="project" value="UniProtKB-KW"/>
</dbReference>
<dbReference type="Gene3D" id="2.60.220.10">
    <property type="entry name" value="Polysaccharide lyase family 8-like, C-terminal"/>
    <property type="match status" value="1"/>
</dbReference>
<dbReference type="InterPro" id="IPR006311">
    <property type="entry name" value="TAT_signal"/>
</dbReference>
<reference evidence="8" key="1">
    <citation type="submission" date="2023-06" db="EMBL/GenBank/DDBJ databases">
        <title>Gycomyces niveus sp.nov., a novel actinomycete isolated from soil in Shouguang.</title>
        <authorList>
            <person name="Yang X."/>
            <person name="Zhao J."/>
        </authorList>
    </citation>
    <scope>NUCLEOTIDE SEQUENCE</scope>
    <source>
        <strain evidence="8">NEAU C2</strain>
    </source>
</reference>
<feature type="chain" id="PRO_5046469914" evidence="4">
    <location>
        <begin position="28"/>
        <end position="812"/>
    </location>
</feature>
<dbReference type="Pfam" id="PF08124">
    <property type="entry name" value="Lyase_8_N"/>
    <property type="match status" value="1"/>
</dbReference>
<dbReference type="InterPro" id="IPR014718">
    <property type="entry name" value="GH-type_carb-bd"/>
</dbReference>
<dbReference type="Proteomes" id="UP001171902">
    <property type="component" value="Unassembled WGS sequence"/>
</dbReference>
<dbReference type="PANTHER" id="PTHR38481:SF1">
    <property type="entry name" value="HYALURONATE LYASE"/>
    <property type="match status" value="1"/>
</dbReference>
<evidence type="ECO:0000259" key="6">
    <source>
        <dbReference type="Pfam" id="PF02884"/>
    </source>
</evidence>
<dbReference type="InterPro" id="IPR011013">
    <property type="entry name" value="Gal_mutarotase_sf_dom"/>
</dbReference>
<proteinExistence type="inferred from homology"/>
<keyword evidence="3 8" id="KW-0456">Lyase</keyword>
<dbReference type="RefSeq" id="WP_289959266.1">
    <property type="nucleotide sequence ID" value="NZ_JAUEMJ010000009.1"/>
</dbReference>
<accession>A0ABT7YVF0</accession>
<dbReference type="Pfam" id="PF02278">
    <property type="entry name" value="Lyase_8"/>
    <property type="match status" value="1"/>
</dbReference>
<keyword evidence="9" id="KW-1185">Reference proteome</keyword>
<feature type="signal peptide" evidence="4">
    <location>
        <begin position="1"/>
        <end position="27"/>
    </location>
</feature>
<dbReference type="PROSITE" id="PS51318">
    <property type="entry name" value="TAT"/>
    <property type="match status" value="1"/>
</dbReference>
<dbReference type="InterPro" id="IPR008929">
    <property type="entry name" value="Chondroitin_lyas"/>
</dbReference>
<feature type="domain" description="Polysaccharide lyase family 8 central" evidence="5">
    <location>
        <begin position="426"/>
        <end position="690"/>
    </location>
</feature>
<evidence type="ECO:0000259" key="7">
    <source>
        <dbReference type="Pfam" id="PF08124"/>
    </source>
</evidence>
<dbReference type="InterPro" id="IPR011071">
    <property type="entry name" value="Lyase_8-like_C"/>
</dbReference>
<comment type="similarity">
    <text evidence="1">Belongs to the polysaccharide lyase 8 family.</text>
</comment>
<dbReference type="SUPFAM" id="SSF74650">
    <property type="entry name" value="Galactose mutarotase-like"/>
    <property type="match status" value="1"/>
</dbReference>
<evidence type="ECO:0000256" key="4">
    <source>
        <dbReference type="SAM" id="SignalP"/>
    </source>
</evidence>
<keyword evidence="2 4" id="KW-0732">Signal</keyword>
<evidence type="ECO:0000259" key="5">
    <source>
        <dbReference type="Pfam" id="PF02278"/>
    </source>
</evidence>
<evidence type="ECO:0000256" key="2">
    <source>
        <dbReference type="ARBA" id="ARBA00022729"/>
    </source>
</evidence>
<dbReference type="PANTHER" id="PTHR38481">
    <property type="entry name" value="HYALURONATE LYASE"/>
    <property type="match status" value="1"/>
</dbReference>
<dbReference type="SUPFAM" id="SSF49863">
    <property type="entry name" value="Hyaluronate lyase-like, C-terminal domain"/>
    <property type="match status" value="1"/>
</dbReference>
<evidence type="ECO:0000256" key="1">
    <source>
        <dbReference type="ARBA" id="ARBA00006699"/>
    </source>
</evidence>
<organism evidence="8 9">
    <name type="scientific">Glycomyces tritici</name>
    <dbReference type="NCBI Taxonomy" id="2665176"/>
    <lineage>
        <taxon>Bacteria</taxon>
        <taxon>Bacillati</taxon>
        <taxon>Actinomycetota</taxon>
        <taxon>Actinomycetes</taxon>
        <taxon>Glycomycetales</taxon>
        <taxon>Glycomycetaceae</taxon>
        <taxon>Glycomyces</taxon>
    </lineage>
</organism>
<dbReference type="Gene3D" id="1.50.10.100">
    <property type="entry name" value="Chondroitin AC/alginate lyase"/>
    <property type="match status" value="1"/>
</dbReference>
<dbReference type="EMBL" id="JAUEMJ010000009">
    <property type="protein sequence ID" value="MDN3242602.1"/>
    <property type="molecule type" value="Genomic_DNA"/>
</dbReference>
<evidence type="ECO:0000313" key="8">
    <source>
        <dbReference type="EMBL" id="MDN3242602.1"/>
    </source>
</evidence>
<dbReference type="Gene3D" id="2.70.98.10">
    <property type="match status" value="1"/>
</dbReference>
<evidence type="ECO:0000256" key="3">
    <source>
        <dbReference type="ARBA" id="ARBA00023239"/>
    </source>
</evidence>
<sequence length="812" mass="87340">MPPLHRRLLLGGALGLAGLGAAAAAWALDEPEQGVIGQAPGEVDTGTIDFPSLRERAKSLLIGGAISTSDDDYEQALRALSRGAARDRDSMDRNEDRTGLWSDLGPASDPLSFSVSYGRLRRIALAWATPGTDQHDDGEVASDIVHALVLLYQAGYNEHAEQTGNWYWWEIGSASSLIQICTLMHERIPRAHLAHYLDAVDRFCPNADVRIASPSERETGANRADKAAILTLRGIVGEDPDKLILARNGLSDTEGGGANSLFRIVDEGDGFHRDGSFIQHGHVPSTGSYGLDLLTSLTLALGLLKGSAWEVSDPDLERLCDVVERAFMPFTEDGLFMDCLRGRSIARPAQRDSDAGPELAEAVIDLAEFAPADYRDRWRALARGWIERSADAVPYFESVGLRGIRLAKELLADDSVQAAPRPVSTRIYPGMDRLLVRRAEWSWALSMCSNRISGFEMVGGENLHGWYVGDGMTYLYTVDDPLQFSDAFWPTANPYRLPGITVDSREREVIGTGDDLVVHLPANDVAGGTALDDRYAAAAMDLIGEGSTLRAKKAWFVVDEMICALGAGITAADGRAIWTTVEHRNRHTDGDRRMTVDGVVPAADTDLKSPIEGATWVHLPGVAGYVFPAGSTGLHVGRETRRGAWNDIEQGPTTGGGDTEVHTRRYATLWFDHGVSPVDASYAYVLLPTATEAATEAQAADCDVQVLANTTAVQAVAAPRSGLLAAHFWQAAEAGGLACDGPASVIVVKGDDIAVAIADPGRTTTEITIDLPYTASEVIEADDTVTVETGDRPRITVRTEGSLGATHTLRLR</sequence>
<feature type="domain" description="Polysaccharide lyase 8 N-terminal alpha-helical" evidence="7">
    <location>
        <begin position="63"/>
        <end position="381"/>
    </location>
</feature>
<dbReference type="Pfam" id="PF02884">
    <property type="entry name" value="Lyase_8_C"/>
    <property type="match status" value="1"/>
</dbReference>
<dbReference type="SUPFAM" id="SSF48230">
    <property type="entry name" value="Chondroitin AC/alginate lyase"/>
    <property type="match status" value="1"/>
</dbReference>